<dbReference type="InterPro" id="IPR036265">
    <property type="entry name" value="HIT-like_sf"/>
</dbReference>
<evidence type="ECO:0000259" key="4">
    <source>
        <dbReference type="Pfam" id="PF01230"/>
    </source>
</evidence>
<dbReference type="Ensembl" id="ENSECRT00000019606.1">
    <property type="protein sequence ID" value="ENSECRP00000019212.1"/>
    <property type="gene ID" value="ENSECRG00000012852.1"/>
</dbReference>
<keyword evidence="6" id="KW-1185">Reference proteome</keyword>
<reference evidence="5" key="3">
    <citation type="submission" date="2025-09" db="UniProtKB">
        <authorList>
            <consortium name="Ensembl"/>
        </authorList>
    </citation>
    <scope>IDENTIFICATION</scope>
</reference>
<dbReference type="PANTHER" id="PTHR23089">
    <property type="entry name" value="HISTIDINE TRIAD HIT PROTEIN"/>
    <property type="match status" value="1"/>
</dbReference>
<reference evidence="5" key="1">
    <citation type="submission" date="2021-06" db="EMBL/GenBank/DDBJ databases">
        <authorList>
            <consortium name="Wellcome Sanger Institute Data Sharing"/>
        </authorList>
    </citation>
    <scope>NUCLEOTIDE SEQUENCE [LARGE SCALE GENOMIC DNA]</scope>
</reference>
<evidence type="ECO:0000313" key="6">
    <source>
        <dbReference type="Proteomes" id="UP000694620"/>
    </source>
</evidence>
<evidence type="ECO:0000256" key="2">
    <source>
        <dbReference type="ARBA" id="ARBA00025764"/>
    </source>
</evidence>
<evidence type="ECO:0000256" key="3">
    <source>
        <dbReference type="PIRSR" id="PIRSR601310-1"/>
    </source>
</evidence>
<comment type="catalytic activity">
    <reaction evidence="1">
        <text>adenosine 5'-phosphoramidate + H2O = NH4(+) + AMP</text>
        <dbReference type="Rhea" id="RHEA:67916"/>
        <dbReference type="ChEBI" id="CHEBI:15377"/>
        <dbReference type="ChEBI" id="CHEBI:28938"/>
        <dbReference type="ChEBI" id="CHEBI:57890"/>
        <dbReference type="ChEBI" id="CHEBI:456215"/>
    </reaction>
</comment>
<reference evidence="5" key="2">
    <citation type="submission" date="2025-08" db="UniProtKB">
        <authorList>
            <consortium name="Ensembl"/>
        </authorList>
    </citation>
    <scope>IDENTIFICATION</scope>
</reference>
<dbReference type="GeneTree" id="ENSGT00940000154451"/>
<evidence type="ECO:0000313" key="5">
    <source>
        <dbReference type="Ensembl" id="ENSECRP00000019212.1"/>
    </source>
</evidence>
<proteinExistence type="inferred from homology"/>
<sequence>GMAGWGAGSLSYVEYFTILCVMADEVAKGQVAQPGGDTIFGKITSPTHFLVVKKKLIDQESKAENCDAAINYCGKEVATQVGLSKGYWLVVNEGPDGSQSVYDIHIHVLDGCQMGWPPG</sequence>
<evidence type="ECO:0000256" key="1">
    <source>
        <dbReference type="ARBA" id="ARBA00024472"/>
    </source>
</evidence>
<dbReference type="SUPFAM" id="SSF54197">
    <property type="entry name" value="HIT-like"/>
    <property type="match status" value="1"/>
</dbReference>
<accession>A0A8C4SMK5</accession>
<feature type="active site" description="Tele-AMP-histidine intermediate" evidence="3">
    <location>
        <position position="105"/>
    </location>
</feature>
<dbReference type="Gene3D" id="3.30.428.10">
    <property type="entry name" value="HIT-like"/>
    <property type="match status" value="1"/>
</dbReference>
<comment type="similarity">
    <text evidence="2">Belongs to the HINT family.</text>
</comment>
<protein>
    <recommendedName>
        <fullName evidence="4">HIT domain-containing protein</fullName>
    </recommendedName>
</protein>
<dbReference type="InterPro" id="IPR001310">
    <property type="entry name" value="Histidine_triad_HIT"/>
</dbReference>
<feature type="domain" description="HIT" evidence="4">
    <location>
        <begin position="45"/>
        <end position="111"/>
    </location>
</feature>
<dbReference type="Pfam" id="PF01230">
    <property type="entry name" value="HIT"/>
    <property type="match status" value="1"/>
</dbReference>
<dbReference type="InterPro" id="IPR011146">
    <property type="entry name" value="HIT-like"/>
</dbReference>
<organism evidence="5 6">
    <name type="scientific">Erpetoichthys calabaricus</name>
    <name type="common">Rope fish</name>
    <name type="synonym">Calamoichthys calabaricus</name>
    <dbReference type="NCBI Taxonomy" id="27687"/>
    <lineage>
        <taxon>Eukaryota</taxon>
        <taxon>Metazoa</taxon>
        <taxon>Chordata</taxon>
        <taxon>Craniata</taxon>
        <taxon>Vertebrata</taxon>
        <taxon>Euteleostomi</taxon>
        <taxon>Actinopterygii</taxon>
        <taxon>Polypteriformes</taxon>
        <taxon>Polypteridae</taxon>
        <taxon>Erpetoichthys</taxon>
    </lineage>
</organism>
<name>A0A8C4SMK5_ERPCA</name>
<dbReference type="AlphaFoldDB" id="A0A8C4SMK5"/>
<dbReference type="GO" id="GO:0003824">
    <property type="term" value="F:catalytic activity"/>
    <property type="evidence" value="ECO:0007669"/>
    <property type="project" value="InterPro"/>
</dbReference>
<dbReference type="Proteomes" id="UP000694620">
    <property type="component" value="Chromosome 14"/>
</dbReference>